<feature type="compositionally biased region" description="Low complexity" evidence="1">
    <location>
        <begin position="42"/>
        <end position="55"/>
    </location>
</feature>
<organism evidence="2">
    <name type="scientific">Charavirus Canada</name>
    <dbReference type="NCBI Taxonomy" id="2528256"/>
    <lineage>
        <taxon>Viruses</taxon>
    </lineage>
</organism>
<dbReference type="EMBL" id="MK521928">
    <property type="protein sequence ID" value="QBG78689.1"/>
    <property type="molecule type" value="Genomic_RNA"/>
</dbReference>
<feature type="region of interest" description="Disordered" evidence="1">
    <location>
        <begin position="1"/>
        <end position="73"/>
    </location>
</feature>
<reference evidence="2" key="1">
    <citation type="submission" date="2019-02" db="EMBL/GenBank/DDBJ databases">
        <title>Metagenomicly assembled genomes of Charavirus from British Columbia provide a window into an ancient lineage leading to viruses of land plants.</title>
        <authorList>
            <person name="Vlok M."/>
            <person name="Gibbs A.J."/>
            <person name="Suttle C.A."/>
        </authorList>
    </citation>
    <scope>NUCLEOTIDE SEQUENCE</scope>
    <source>
        <strain evidence="2">BC</strain>
    </source>
</reference>
<feature type="compositionally biased region" description="Polar residues" evidence="1">
    <location>
        <begin position="10"/>
        <end position="41"/>
    </location>
</feature>
<sequence>MCHRPPSYLISPSNTMNDPKRTTNQVPFKTTNAATPSNPAQASNATSSFTTTTNSQPKLASTPENDSSDNINTRIQGKDELSTLYGNPTNPITLTNSQGQVTFPREAYQDQVSSSASILSVLNFPTTINDSMLRSTPRCNNVSQDELVAALNRAVVYITAQNPDNPSISHSTILTAIAWHIAEFRPTPVTHGTILDVPAQDVYTNMIGSNRHITIRRITRTWSRSISAVLAYHAHLEEPIFTTQCNDTFVNIYDKIAVAPFFFDGVDTSTIPPSVSRIIATGLAYSKRSQSNSPFSFHNRPTFVRNQTEDHNGSLQFTGVL</sequence>
<accession>A0A481S217</accession>
<protein>
    <submittedName>
        <fullName evidence="2">Putative movement protein</fullName>
    </submittedName>
</protein>
<name>A0A481S217_9VIRU</name>
<proteinExistence type="predicted"/>
<evidence type="ECO:0000313" key="2">
    <source>
        <dbReference type="EMBL" id="QBG78689.1"/>
    </source>
</evidence>
<feature type="region of interest" description="Disordered" evidence="1">
    <location>
        <begin position="289"/>
        <end position="308"/>
    </location>
</feature>
<feature type="compositionally biased region" description="Polar residues" evidence="1">
    <location>
        <begin position="56"/>
        <end position="73"/>
    </location>
</feature>
<evidence type="ECO:0000256" key="1">
    <source>
        <dbReference type="SAM" id="MobiDB-lite"/>
    </source>
</evidence>